<dbReference type="Gene3D" id="1.25.40.660">
    <property type="entry name" value="Vacuolar protein sorting-associated protein 35, helical subcomplex Vps35-C"/>
    <property type="match status" value="1"/>
</dbReference>
<dbReference type="GO" id="GO:0005770">
    <property type="term" value="C:late endosome"/>
    <property type="evidence" value="ECO:0007669"/>
    <property type="project" value="TreeGrafter"/>
</dbReference>
<dbReference type="GO" id="GO:0005829">
    <property type="term" value="C:cytosol"/>
    <property type="evidence" value="ECO:0007669"/>
    <property type="project" value="GOC"/>
</dbReference>
<evidence type="ECO:0000256" key="4">
    <source>
        <dbReference type="ARBA" id="ARBA00022927"/>
    </source>
</evidence>
<comment type="caution">
    <text evidence="6">The sequence shown here is derived from an EMBL/GenBank/DDBJ whole genome shotgun (WGS) entry which is preliminary data.</text>
</comment>
<dbReference type="PANTHER" id="PTHR11099:SF0">
    <property type="entry name" value="VACUOLAR PROTEIN SORTING-ASSOCIATED PROTEIN 35"/>
    <property type="match status" value="1"/>
</dbReference>
<dbReference type="AlphaFoldDB" id="A0A8H8DJV6"/>
<comment type="similarity">
    <text evidence="2">Belongs to the VPS35 family.</text>
</comment>
<keyword evidence="7" id="KW-1185">Reference proteome</keyword>
<dbReference type="InterPro" id="IPR042491">
    <property type="entry name" value="Vps35_C"/>
</dbReference>
<proteinExistence type="inferred from homology"/>
<dbReference type="Proteomes" id="UP000673691">
    <property type="component" value="Unassembled WGS sequence"/>
</dbReference>
<protein>
    <submittedName>
        <fullName evidence="6">Vacuolar protein sorting-associated protein 35-domain-containing protein</fullName>
    </submittedName>
</protein>
<evidence type="ECO:0000256" key="5">
    <source>
        <dbReference type="ARBA" id="ARBA00023136"/>
    </source>
</evidence>
<evidence type="ECO:0000313" key="7">
    <source>
        <dbReference type="Proteomes" id="UP000673691"/>
    </source>
</evidence>
<organism evidence="6 7">
    <name type="scientific">Olpidium bornovanus</name>
    <dbReference type="NCBI Taxonomy" id="278681"/>
    <lineage>
        <taxon>Eukaryota</taxon>
        <taxon>Fungi</taxon>
        <taxon>Fungi incertae sedis</taxon>
        <taxon>Olpidiomycota</taxon>
        <taxon>Olpidiomycotina</taxon>
        <taxon>Olpidiomycetes</taxon>
        <taxon>Olpidiales</taxon>
        <taxon>Olpidiaceae</taxon>
        <taxon>Olpidium</taxon>
    </lineage>
</organism>
<dbReference type="GO" id="GO:0042147">
    <property type="term" value="P:retrograde transport, endosome to Golgi"/>
    <property type="evidence" value="ECO:0007669"/>
    <property type="project" value="InterPro"/>
</dbReference>
<dbReference type="OrthoDB" id="10258141at2759"/>
<keyword evidence="4" id="KW-0653">Protein transport</keyword>
<accession>A0A8H8DJV6</accession>
<evidence type="ECO:0000256" key="3">
    <source>
        <dbReference type="ARBA" id="ARBA00022448"/>
    </source>
</evidence>
<dbReference type="Pfam" id="PF03635">
    <property type="entry name" value="Vps35"/>
    <property type="match status" value="1"/>
</dbReference>
<gene>
    <name evidence="6" type="ORF">BJ554DRAFT_6590</name>
</gene>
<keyword evidence="5" id="KW-0472">Membrane</keyword>
<dbReference type="PANTHER" id="PTHR11099">
    <property type="entry name" value="VACUOLAR SORTING PROTEIN 35"/>
    <property type="match status" value="1"/>
</dbReference>
<dbReference type="InterPro" id="IPR005378">
    <property type="entry name" value="Vps35"/>
</dbReference>
<sequence length="283" mass="30650">MSFRLFLATGQSADECGFEEIAYEFFVQVRLPVEFPPLPAFTIYEDSISESKAQFTAMTLLIGALQSTSVFSTDNYDTLITKCALHASKLLKKPDQCRAVYLCSHLFWATPDLAAANGRKKGGVPGWQKGFGVPAESAEDRGLVHGRLVKRGALRRDPQSIHILLREAERGGEDAGAEADTFFPGGAPNPLAALTFAYLNGLIDLINTNLGNVETADAVAQPGTSSSSALVEHPAGGSLTEYVHRHFRNTVAHLQARKEQRRGGGGADRPSYDEVDILSVLER</sequence>
<dbReference type="GO" id="GO:0030906">
    <property type="term" value="C:retromer, cargo-selective complex"/>
    <property type="evidence" value="ECO:0007669"/>
    <property type="project" value="InterPro"/>
</dbReference>
<comment type="subcellular location">
    <subcellularLocation>
        <location evidence="1">Membrane</location>
        <topology evidence="1">Peripheral membrane protein</topology>
    </subcellularLocation>
</comment>
<evidence type="ECO:0000313" key="6">
    <source>
        <dbReference type="EMBL" id="KAG5461244.1"/>
    </source>
</evidence>
<evidence type="ECO:0000256" key="2">
    <source>
        <dbReference type="ARBA" id="ARBA00006536"/>
    </source>
</evidence>
<reference evidence="6 7" key="1">
    <citation type="journal article" name="Sci. Rep.">
        <title>Genome-scale phylogenetic analyses confirm Olpidium as the closest living zoosporic fungus to the non-flagellated, terrestrial fungi.</title>
        <authorList>
            <person name="Chang Y."/>
            <person name="Rochon D."/>
            <person name="Sekimoto S."/>
            <person name="Wang Y."/>
            <person name="Chovatia M."/>
            <person name="Sandor L."/>
            <person name="Salamov A."/>
            <person name="Grigoriev I.V."/>
            <person name="Stajich J.E."/>
            <person name="Spatafora J.W."/>
        </authorList>
    </citation>
    <scope>NUCLEOTIDE SEQUENCE [LARGE SCALE GENOMIC DNA]</scope>
    <source>
        <strain evidence="6">S191</strain>
    </source>
</reference>
<keyword evidence="3" id="KW-0813">Transport</keyword>
<dbReference type="GO" id="GO:0006886">
    <property type="term" value="P:intracellular protein transport"/>
    <property type="evidence" value="ECO:0007669"/>
    <property type="project" value="TreeGrafter"/>
</dbReference>
<name>A0A8H8DJV6_9FUNG</name>
<evidence type="ECO:0000256" key="1">
    <source>
        <dbReference type="ARBA" id="ARBA00004170"/>
    </source>
</evidence>
<dbReference type="EMBL" id="JAEFCI010003951">
    <property type="protein sequence ID" value="KAG5461244.1"/>
    <property type="molecule type" value="Genomic_DNA"/>
</dbReference>